<keyword evidence="6" id="KW-1185">Reference proteome</keyword>
<feature type="transmembrane region" description="Helical" evidence="3">
    <location>
        <begin position="92"/>
        <end position="112"/>
    </location>
</feature>
<dbReference type="Pfam" id="PF13490">
    <property type="entry name" value="zf-HC2"/>
    <property type="match status" value="1"/>
</dbReference>
<evidence type="ECO:0000313" key="6">
    <source>
        <dbReference type="Proteomes" id="UP000014155"/>
    </source>
</evidence>
<dbReference type="PATRIC" id="fig|1195236.3.peg.3256"/>
<keyword evidence="3" id="KW-0472">Membrane</keyword>
<dbReference type="STRING" id="1195236.CTER_3031"/>
<sequence>MIFCDNSDLYISLYIDDQLEQNDKEEFLKHIEECPQCAQKLKEESYFIQLVNDEETVELPDDFSSSLHSKLIEVSKKEYNNKSKLLFFNKKLMAALSTAAVVVISLLAFKLLPDMLPGIDKTGYSESAAPQATAGTADIQQQSGSDTDRNAHNEEANGSGAADDKAVPKPKVAAADSAQTQETAQDESAQKEAAARSGVSNSNLKGVVESESMRDFKVKASVKADSREKSENSSVAESTGNTAADGGENQSEKVIAFSLAEPADDTKTLYYKNYVELNLTISLDETEVEKLKKLMGEQEAVEQASGLMEGFAANYKDIVAYTDYIIPLSEYGSLKSEALLKYKLELQAKTDIIKTDVTEEYNNLEIQKNDIENKISEALNKGQDTTALEAEKSTLVEQTDKIIAQSGKITVRIFFVKK</sequence>
<keyword evidence="1" id="KW-0175">Coiled coil</keyword>
<feature type="region of interest" description="Disordered" evidence="2">
    <location>
        <begin position="219"/>
        <end position="248"/>
    </location>
</feature>
<dbReference type="EMBL" id="AORV01000042">
    <property type="protein sequence ID" value="EMS71163.1"/>
    <property type="molecule type" value="Genomic_DNA"/>
</dbReference>
<dbReference type="InterPro" id="IPR027383">
    <property type="entry name" value="Znf_put"/>
</dbReference>
<keyword evidence="3" id="KW-0812">Transmembrane</keyword>
<evidence type="ECO:0000256" key="3">
    <source>
        <dbReference type="SAM" id="Phobius"/>
    </source>
</evidence>
<dbReference type="Proteomes" id="UP000014155">
    <property type="component" value="Unassembled WGS sequence"/>
</dbReference>
<organism evidence="5 6">
    <name type="scientific">Ruminiclostridium cellobioparum subsp. termitidis CT1112</name>
    <dbReference type="NCBI Taxonomy" id="1195236"/>
    <lineage>
        <taxon>Bacteria</taxon>
        <taxon>Bacillati</taxon>
        <taxon>Bacillota</taxon>
        <taxon>Clostridia</taxon>
        <taxon>Eubacteriales</taxon>
        <taxon>Oscillospiraceae</taxon>
        <taxon>Ruminiclostridium</taxon>
    </lineage>
</organism>
<evidence type="ECO:0000259" key="4">
    <source>
        <dbReference type="Pfam" id="PF13490"/>
    </source>
</evidence>
<feature type="compositionally biased region" description="Polar residues" evidence="2">
    <location>
        <begin position="177"/>
        <end position="187"/>
    </location>
</feature>
<keyword evidence="3" id="KW-1133">Transmembrane helix</keyword>
<accession>S0FRN3</accession>
<feature type="compositionally biased region" description="Basic and acidic residues" evidence="2">
    <location>
        <begin position="146"/>
        <end position="155"/>
    </location>
</feature>
<feature type="domain" description="Putative zinc-finger" evidence="4">
    <location>
        <begin position="4"/>
        <end position="38"/>
    </location>
</feature>
<dbReference type="AlphaFoldDB" id="S0FRN3"/>
<feature type="compositionally biased region" description="Basic and acidic residues" evidence="2">
    <location>
        <begin position="219"/>
        <end position="231"/>
    </location>
</feature>
<evidence type="ECO:0000313" key="5">
    <source>
        <dbReference type="EMBL" id="EMS71163.1"/>
    </source>
</evidence>
<dbReference type="eggNOG" id="ENOG5030JM4">
    <property type="taxonomic scope" value="Bacteria"/>
</dbReference>
<protein>
    <recommendedName>
        <fullName evidence="4">Putative zinc-finger domain-containing protein</fullName>
    </recommendedName>
</protein>
<feature type="region of interest" description="Disordered" evidence="2">
    <location>
        <begin position="127"/>
        <end position="206"/>
    </location>
</feature>
<feature type="compositionally biased region" description="Polar residues" evidence="2">
    <location>
        <begin position="127"/>
        <end position="145"/>
    </location>
</feature>
<dbReference type="RefSeq" id="WP_004626887.1">
    <property type="nucleotide sequence ID" value="NZ_AORV01000042.1"/>
</dbReference>
<proteinExistence type="predicted"/>
<comment type="caution">
    <text evidence="5">The sequence shown here is derived from an EMBL/GenBank/DDBJ whole genome shotgun (WGS) entry which is preliminary data.</text>
</comment>
<gene>
    <name evidence="5" type="ORF">CTER_3031</name>
</gene>
<name>S0FRN3_RUMCE</name>
<evidence type="ECO:0000256" key="1">
    <source>
        <dbReference type="SAM" id="Coils"/>
    </source>
</evidence>
<feature type="coiled-coil region" evidence="1">
    <location>
        <begin position="354"/>
        <end position="381"/>
    </location>
</feature>
<feature type="compositionally biased region" description="Polar residues" evidence="2">
    <location>
        <begin position="232"/>
        <end position="242"/>
    </location>
</feature>
<evidence type="ECO:0000256" key="2">
    <source>
        <dbReference type="SAM" id="MobiDB-lite"/>
    </source>
</evidence>
<reference evidence="5 6" key="1">
    <citation type="journal article" date="2013" name="Genome Announc.">
        <title>Draft Genome Sequence of the Cellulolytic, Mesophilic, Anaerobic Bacterium Clostridium termitidis Strain CT1112 (DSM 5398).</title>
        <authorList>
            <person name="Lal S."/>
            <person name="Ramachandran U."/>
            <person name="Zhang X."/>
            <person name="Munir R."/>
            <person name="Sparling R."/>
            <person name="Levin D.B."/>
        </authorList>
    </citation>
    <scope>NUCLEOTIDE SEQUENCE [LARGE SCALE GENOMIC DNA]</scope>
    <source>
        <strain evidence="5 6">CT1112</strain>
    </source>
</reference>